<protein>
    <submittedName>
        <fullName evidence="1">Type VI secretion system baseplate subunit TssF</fullName>
    </submittedName>
</protein>
<dbReference type="Proteomes" id="UP000326944">
    <property type="component" value="Chromosome"/>
</dbReference>
<dbReference type="PIRSF" id="PIRSF028304">
    <property type="entry name" value="UCP028304"/>
    <property type="match status" value="1"/>
</dbReference>
<reference evidence="1 2" key="1">
    <citation type="submission" date="2019-09" db="EMBL/GenBank/DDBJ databases">
        <title>Sulfurimonas gotlandica sp. nov., a chemoautotrophic and psychrotolerant epsilonproteobacterium isolated from a pelagic redoxcline, and an emended description of the genus Sulfurimonas.</title>
        <authorList>
            <person name="Wang S."/>
            <person name="Jiang L."/>
            <person name="Shao S."/>
        </authorList>
    </citation>
    <scope>NUCLEOTIDE SEQUENCE [LARGE SCALE GENOMIC DNA]</scope>
    <source>
        <strain evidence="1 2">GYSZ_1</strain>
    </source>
</reference>
<keyword evidence="2" id="KW-1185">Reference proteome</keyword>
<dbReference type="AlphaFoldDB" id="A0A5P8NZP7"/>
<gene>
    <name evidence="1" type="primary">tssF</name>
    <name evidence="1" type="ORF">FJR48_04045</name>
</gene>
<proteinExistence type="predicted"/>
<evidence type="ECO:0000313" key="1">
    <source>
        <dbReference type="EMBL" id="QFR48935.1"/>
    </source>
</evidence>
<dbReference type="EMBL" id="CP043617">
    <property type="protein sequence ID" value="QFR48935.1"/>
    <property type="molecule type" value="Genomic_DNA"/>
</dbReference>
<organism evidence="1 2">
    <name type="scientific">Sulfurimonas lithotrophica</name>
    <dbReference type="NCBI Taxonomy" id="2590022"/>
    <lineage>
        <taxon>Bacteria</taxon>
        <taxon>Pseudomonadati</taxon>
        <taxon>Campylobacterota</taxon>
        <taxon>Epsilonproteobacteria</taxon>
        <taxon>Campylobacterales</taxon>
        <taxon>Sulfurimonadaceae</taxon>
        <taxon>Sulfurimonas</taxon>
    </lineage>
</organism>
<dbReference type="OrthoDB" id="9763676at2"/>
<sequence>MEFNDYYRQELTALRVEGTEFSKRNPGLSTFLSREGQDPDVERLLEGFAFLTGRLRQQIDKELPEVAHTLVQLLWPNYVRSIPSYTIIQYKALEDRCETILVEKDTKILSKKVANGVQCPFKTSYDTEVMALKINDLNYYVHGEKSSIELDLNMTAAGSLDDLNLSKLRFYIGGSKFVAKDLYMFLTRFLESVEIEVYSSDEKNSKKVSLDISSLVPVGFQTNERLGSYPLNVFDGYTLLQEYFCYPNKFLFVDFLNLNKINALEKEYLRKSRSFTIHFHFSKRLQSNESPTKDNFSLYCTPAINLFQTESVPIRKNETQEEYLVVPSDISREHSEVYSIDSVRGWIQAKNRYDDYQLFESFEHNDDSQYYSTRVKLSIDGERTNTYLRFASNNGAEENIENSDSTVSVQITCTNSNTPHDNILIGDINLPDPLSKTEKLKFKNITIPSSSYPPPLNGDFLWKVISNMSLNYLSLENIQALRKIIETYDFIGQNDIKQREKTSVMLQGLKSIDYKTIEMMDKGFPLRGIEVSIVIDPKKFECLGDAYILCSILNEFLTLYGNINSFHQLNVDIIGEDVFKWQPKMGTEVVG</sequence>
<dbReference type="KEGG" id="sulg:FJR48_04045"/>
<dbReference type="PANTHER" id="PTHR35370:SF4">
    <property type="entry name" value="TYPE VI SECRETION SYSTEM BASEPLATE SUBUNIT TSSF"/>
    <property type="match status" value="1"/>
</dbReference>
<dbReference type="InterPro" id="IPR010272">
    <property type="entry name" value="T6SS_TssF"/>
</dbReference>
<dbReference type="NCBIfam" id="TIGR03359">
    <property type="entry name" value="VI_chp_6"/>
    <property type="match status" value="1"/>
</dbReference>
<name>A0A5P8NZP7_9BACT</name>
<dbReference type="Pfam" id="PF05947">
    <property type="entry name" value="T6SS_TssF"/>
    <property type="match status" value="1"/>
</dbReference>
<evidence type="ECO:0000313" key="2">
    <source>
        <dbReference type="Proteomes" id="UP000326944"/>
    </source>
</evidence>
<dbReference type="PANTHER" id="PTHR35370">
    <property type="entry name" value="CYTOPLASMIC PROTEIN-RELATED-RELATED"/>
    <property type="match status" value="1"/>
</dbReference>
<accession>A0A5P8NZP7</accession>
<dbReference type="RefSeq" id="WP_152306878.1">
    <property type="nucleotide sequence ID" value="NZ_CP043617.1"/>
</dbReference>